<protein>
    <recommendedName>
        <fullName evidence="3">EcsC family protein</fullName>
    </recommendedName>
</protein>
<accession>A0A540R8R3</accession>
<name>A0A540R8R3_9CORY</name>
<proteinExistence type="predicted"/>
<evidence type="ECO:0000313" key="2">
    <source>
        <dbReference type="Proteomes" id="UP000318080"/>
    </source>
</evidence>
<reference evidence="1 2" key="1">
    <citation type="submission" date="2019-06" db="EMBL/GenBank/DDBJ databases">
        <title>Draft genome of C. phoceense Strain 272.</title>
        <authorList>
            <person name="Pacheco L.G.C."/>
            <person name="Barberis C.M."/>
            <person name="Almuzara M.N."/>
            <person name="Traglia G.M."/>
            <person name="Santos C.S."/>
            <person name="Rocha D.J.P.G."/>
            <person name="Aguiar E.R.G.R."/>
            <person name="Vay C.A."/>
        </authorList>
    </citation>
    <scope>NUCLEOTIDE SEQUENCE [LARGE SCALE GENOMIC DNA]</scope>
    <source>
        <strain evidence="1 2">272</strain>
    </source>
</reference>
<dbReference type="EMBL" id="VHIR01000006">
    <property type="protein sequence ID" value="TQE43764.1"/>
    <property type="molecule type" value="Genomic_DNA"/>
</dbReference>
<evidence type="ECO:0008006" key="3">
    <source>
        <dbReference type="Google" id="ProtNLM"/>
    </source>
</evidence>
<dbReference type="AlphaFoldDB" id="A0A540R8R3"/>
<dbReference type="RefSeq" id="WP_141628805.1">
    <property type="nucleotide sequence ID" value="NZ_VHIR01000006.1"/>
</dbReference>
<dbReference type="Proteomes" id="UP000318080">
    <property type="component" value="Unassembled WGS sequence"/>
</dbReference>
<gene>
    <name evidence="1" type="ORF">EJK80_05760</name>
</gene>
<organism evidence="1 2">
    <name type="scientific">Corynebacterium phoceense</name>
    <dbReference type="NCBI Taxonomy" id="1686286"/>
    <lineage>
        <taxon>Bacteria</taxon>
        <taxon>Bacillati</taxon>
        <taxon>Actinomycetota</taxon>
        <taxon>Actinomycetes</taxon>
        <taxon>Mycobacteriales</taxon>
        <taxon>Corynebacteriaceae</taxon>
        <taxon>Corynebacterium</taxon>
    </lineage>
</organism>
<dbReference type="STRING" id="1686286.GCA_900092335_01449"/>
<evidence type="ECO:0000313" key="1">
    <source>
        <dbReference type="EMBL" id="TQE43764.1"/>
    </source>
</evidence>
<comment type="caution">
    <text evidence="1">The sequence shown here is derived from an EMBL/GenBank/DDBJ whole genome shotgun (WGS) entry which is preliminary data.</text>
</comment>
<sequence>MVFLEAATWYILASAKLRGIAIEDKELRRALVLMVLSGSRGTAIVDTFFTEAADAPGAATATRPGSLASAAALTRFSAPTLQGLSGRLAKTFTKKVVGRFKWAWLSKLLPLGLGAVAGGIANRKLARRVMDNVHTQLRAL</sequence>
<keyword evidence="2" id="KW-1185">Reference proteome</keyword>